<dbReference type="InterPro" id="IPR050640">
    <property type="entry name" value="Bact_2-comp_sensor_kinase"/>
</dbReference>
<reference evidence="4" key="1">
    <citation type="journal article" date="2019" name="Int. J. Syst. Evol. Microbiol.">
        <title>The Global Catalogue of Microorganisms (GCM) 10K type strain sequencing project: providing services to taxonomists for standard genome sequencing and annotation.</title>
        <authorList>
            <consortium name="The Broad Institute Genomics Platform"/>
            <consortium name="The Broad Institute Genome Sequencing Center for Infectious Disease"/>
            <person name="Wu L."/>
            <person name="Ma J."/>
        </authorList>
    </citation>
    <scope>NUCLEOTIDE SEQUENCE [LARGE SCALE GENOMIC DNA]</scope>
    <source>
        <strain evidence="4">JCM 17927</strain>
    </source>
</reference>
<dbReference type="RefSeq" id="WP_345248521.1">
    <property type="nucleotide sequence ID" value="NZ_BAABHD010000082.1"/>
</dbReference>
<dbReference type="Pfam" id="PF06580">
    <property type="entry name" value="His_kinase"/>
    <property type="match status" value="1"/>
</dbReference>
<dbReference type="EMBL" id="BAABHD010000082">
    <property type="protein sequence ID" value="GAA4467576.1"/>
    <property type="molecule type" value="Genomic_DNA"/>
</dbReference>
<keyword evidence="3" id="KW-0808">Transferase</keyword>
<keyword evidence="3" id="KW-0418">Kinase</keyword>
<dbReference type="GO" id="GO:0016301">
    <property type="term" value="F:kinase activity"/>
    <property type="evidence" value="ECO:0007669"/>
    <property type="project" value="UniProtKB-KW"/>
</dbReference>
<keyword evidence="1" id="KW-0472">Membrane</keyword>
<organism evidence="3 4">
    <name type="scientific">Nibrella saemangeumensis</name>
    <dbReference type="NCBI Taxonomy" id="1084526"/>
    <lineage>
        <taxon>Bacteria</taxon>
        <taxon>Pseudomonadati</taxon>
        <taxon>Bacteroidota</taxon>
        <taxon>Cytophagia</taxon>
        <taxon>Cytophagales</taxon>
        <taxon>Spirosomataceae</taxon>
        <taxon>Nibrella</taxon>
    </lineage>
</organism>
<keyword evidence="1" id="KW-0812">Transmembrane</keyword>
<comment type="caution">
    <text evidence="3">The sequence shown here is derived from an EMBL/GenBank/DDBJ whole genome shotgun (WGS) entry which is preliminary data.</text>
</comment>
<keyword evidence="1" id="KW-1133">Transmembrane helix</keyword>
<dbReference type="PANTHER" id="PTHR34220:SF7">
    <property type="entry name" value="SENSOR HISTIDINE KINASE YPDA"/>
    <property type="match status" value="1"/>
</dbReference>
<sequence length="355" mass="40552">MQNNDLSRLERKLLLIGILLFVCAWYVGEQQYRKGVTPDALLGIGSILALASVQWLITHRVLLVFRDRYPHYSKTLPRILFSLLVSGTLGMITGTLISGISKLIVTGAAFTFEPFSLYFSSSFFFSALIIGAHEVLYNFYELRRLDQEREALKKAHLQSQFDSLKTQVNPHFLFNSINTVLSLIHTAPAKAETFLIELSSVYRYLLQTSENELATLQQELQFTQSYFHLLKMRFGEAIRLDVTINPEWMNYLLPSLTLQLLLENAVKHNIVSLSRPLTISLQTQQDPAGDRVFLRVQNNLQRKPLAVASSRMGLTNILAKFRLLNQNEVIITDQDGHFTVILPLLKSKPYERPDH</sequence>
<evidence type="ECO:0000256" key="1">
    <source>
        <dbReference type="SAM" id="Phobius"/>
    </source>
</evidence>
<accession>A0ABP8NLE5</accession>
<keyword evidence="4" id="KW-1185">Reference proteome</keyword>
<evidence type="ECO:0000313" key="4">
    <source>
        <dbReference type="Proteomes" id="UP001501175"/>
    </source>
</evidence>
<gene>
    <name evidence="3" type="ORF">GCM10023189_51510</name>
</gene>
<feature type="transmembrane region" description="Helical" evidence="1">
    <location>
        <begin position="12"/>
        <end position="28"/>
    </location>
</feature>
<feature type="transmembrane region" description="Helical" evidence="1">
    <location>
        <begin position="40"/>
        <end position="58"/>
    </location>
</feature>
<evidence type="ECO:0000313" key="3">
    <source>
        <dbReference type="EMBL" id="GAA4467576.1"/>
    </source>
</evidence>
<dbReference type="Proteomes" id="UP001501175">
    <property type="component" value="Unassembled WGS sequence"/>
</dbReference>
<proteinExistence type="predicted"/>
<evidence type="ECO:0000259" key="2">
    <source>
        <dbReference type="Pfam" id="PF06580"/>
    </source>
</evidence>
<feature type="domain" description="Signal transduction histidine kinase internal region" evidence="2">
    <location>
        <begin position="160"/>
        <end position="237"/>
    </location>
</feature>
<protein>
    <submittedName>
        <fullName evidence="3">Histidine kinase</fullName>
    </submittedName>
</protein>
<name>A0ABP8NLE5_9BACT</name>
<dbReference type="InterPro" id="IPR010559">
    <property type="entry name" value="Sig_transdc_His_kin_internal"/>
</dbReference>
<dbReference type="PANTHER" id="PTHR34220">
    <property type="entry name" value="SENSOR HISTIDINE KINASE YPDA"/>
    <property type="match status" value="1"/>
</dbReference>
<feature type="transmembrane region" description="Helical" evidence="1">
    <location>
        <begin position="117"/>
        <end position="140"/>
    </location>
</feature>
<feature type="transmembrane region" description="Helical" evidence="1">
    <location>
        <begin position="79"/>
        <end position="105"/>
    </location>
</feature>